<name>A0A515EVL1_9BURK</name>
<dbReference type="Proteomes" id="UP000317365">
    <property type="component" value="Chromosome"/>
</dbReference>
<evidence type="ECO:0008006" key="3">
    <source>
        <dbReference type="Google" id="ProtNLM"/>
    </source>
</evidence>
<evidence type="ECO:0000313" key="1">
    <source>
        <dbReference type="EMBL" id="QDL56686.1"/>
    </source>
</evidence>
<dbReference type="KEGG" id="rhg:EXZ61_05520"/>
<accession>A0A515EVL1</accession>
<organism evidence="1 2">
    <name type="scientific">Rhodoferax aquaticus</name>
    <dbReference type="NCBI Taxonomy" id="2527691"/>
    <lineage>
        <taxon>Bacteria</taxon>
        <taxon>Pseudomonadati</taxon>
        <taxon>Pseudomonadota</taxon>
        <taxon>Betaproteobacteria</taxon>
        <taxon>Burkholderiales</taxon>
        <taxon>Comamonadaceae</taxon>
        <taxon>Rhodoferax</taxon>
    </lineage>
</organism>
<protein>
    <recommendedName>
        <fullName evidence="3">AlpA family phage regulatory protein</fullName>
    </recommendedName>
</protein>
<reference evidence="2" key="1">
    <citation type="submission" date="2019-02" db="EMBL/GenBank/DDBJ databases">
        <title>Complete genome sequence of Rhodoferax sp. Gr-4.</title>
        <authorList>
            <person name="Jin L."/>
        </authorList>
    </citation>
    <scope>NUCLEOTIDE SEQUENCE [LARGE SCALE GENOMIC DNA]</scope>
    <source>
        <strain evidence="2">Gr-4</strain>
    </source>
</reference>
<reference evidence="2" key="2">
    <citation type="journal article" date="2020" name="Int. J. Syst. Evol. Microbiol.">
        <title>Genomic insights into a novel species Rhodoferax aquaticus sp. nov., isolated from freshwater.</title>
        <authorList>
            <person name="Li T."/>
            <person name="Zhuo Y."/>
            <person name="Jin C.Z."/>
            <person name="Wu X."/>
            <person name="Ko S.R."/>
            <person name="Jin F.J."/>
            <person name="Ahn C.Y."/>
            <person name="Oh H.M."/>
            <person name="Lee H.G."/>
            <person name="Jin L."/>
        </authorList>
    </citation>
    <scope>NUCLEOTIDE SEQUENCE [LARGE SCALE GENOMIC DNA]</scope>
    <source>
        <strain evidence="2">Gr-4</strain>
    </source>
</reference>
<keyword evidence="2" id="KW-1185">Reference proteome</keyword>
<sequence length="59" mass="6691">MDPAVRIAFAAHYLGESESNLYRRRADGQFPKPIQRGKGAFWLMSDLDAFKAGTWKEST</sequence>
<dbReference type="AlphaFoldDB" id="A0A515EVL1"/>
<proteinExistence type="predicted"/>
<dbReference type="Gene3D" id="1.10.238.160">
    <property type="match status" value="1"/>
</dbReference>
<evidence type="ECO:0000313" key="2">
    <source>
        <dbReference type="Proteomes" id="UP000317365"/>
    </source>
</evidence>
<gene>
    <name evidence="1" type="ORF">EXZ61_05520</name>
</gene>
<dbReference type="EMBL" id="CP036282">
    <property type="protein sequence ID" value="QDL56686.1"/>
    <property type="molecule type" value="Genomic_DNA"/>
</dbReference>